<feature type="region of interest" description="Disordered" evidence="5">
    <location>
        <begin position="1"/>
        <end position="26"/>
    </location>
</feature>
<comment type="subcellular location">
    <subcellularLocation>
        <location evidence="1">Nucleus</location>
    </subcellularLocation>
</comment>
<reference evidence="8 9" key="1">
    <citation type="submission" date="2020-01" db="EMBL/GenBank/DDBJ databases">
        <authorList>
            <consortium name="DOE Joint Genome Institute"/>
            <person name="Haridas S."/>
            <person name="Albert R."/>
            <person name="Binder M."/>
            <person name="Bloem J."/>
            <person name="Labutti K."/>
            <person name="Salamov A."/>
            <person name="Andreopoulos B."/>
            <person name="Baker S.E."/>
            <person name="Barry K."/>
            <person name="Bills G."/>
            <person name="Bluhm B.H."/>
            <person name="Cannon C."/>
            <person name="Castanera R."/>
            <person name="Culley D.E."/>
            <person name="Daum C."/>
            <person name="Ezra D."/>
            <person name="Gonzalez J.B."/>
            <person name="Henrissat B."/>
            <person name="Kuo A."/>
            <person name="Liang C."/>
            <person name="Lipzen A."/>
            <person name="Lutzoni F."/>
            <person name="Magnuson J."/>
            <person name="Mondo S."/>
            <person name="Nolan M."/>
            <person name="Ohm R."/>
            <person name="Pangilinan J."/>
            <person name="Park H.-J.H."/>
            <person name="Ramirez L."/>
            <person name="Alfaro M."/>
            <person name="Sun H."/>
            <person name="Tritt A."/>
            <person name="Yoshinaga Y."/>
            <person name="Zwiers L.-H.L."/>
            <person name="Turgeon B.G."/>
            <person name="Goodwin S.B."/>
            <person name="Spatafora J.W."/>
            <person name="Crous P.W."/>
            <person name="Grigoriev I.V."/>
        </authorList>
    </citation>
    <scope>NUCLEOTIDE SEQUENCE [LARGE SCALE GENOMIC DNA]</scope>
    <source>
        <strain evidence="8 9">CBS 611.86</strain>
    </source>
</reference>
<dbReference type="GO" id="GO:0001002">
    <property type="term" value="F:RNA polymerase III type 1 promoter sequence-specific DNA binding"/>
    <property type="evidence" value="ECO:0007669"/>
    <property type="project" value="TreeGrafter"/>
</dbReference>
<feature type="compositionally biased region" description="Acidic residues" evidence="5">
    <location>
        <begin position="559"/>
        <end position="578"/>
    </location>
</feature>
<feature type="compositionally biased region" description="Acidic residues" evidence="5">
    <location>
        <begin position="602"/>
        <end position="632"/>
    </location>
</feature>
<evidence type="ECO:0000256" key="2">
    <source>
        <dbReference type="ARBA" id="ARBA00023125"/>
    </source>
</evidence>
<protein>
    <submittedName>
        <fullName evidence="8">RNA polymerase III transcription factor IIIC subunit-domain-containing protein</fullName>
    </submittedName>
</protein>
<evidence type="ECO:0000259" key="6">
    <source>
        <dbReference type="Pfam" id="PF09734"/>
    </source>
</evidence>
<gene>
    <name evidence="8" type="ORF">BDV95DRAFT_599473</name>
</gene>
<proteinExistence type="predicted"/>
<evidence type="ECO:0000313" key="8">
    <source>
        <dbReference type="EMBL" id="KAF2865779.1"/>
    </source>
</evidence>
<dbReference type="InterPro" id="IPR019136">
    <property type="entry name" value="TF_IIIC_su-5_HTH"/>
</dbReference>
<dbReference type="GO" id="GO:0000127">
    <property type="term" value="C:transcription factor TFIIIC complex"/>
    <property type="evidence" value="ECO:0007669"/>
    <property type="project" value="InterPro"/>
</dbReference>
<dbReference type="InterPro" id="IPR042536">
    <property type="entry name" value="TFIIIC_tauA_Sfc1"/>
</dbReference>
<keyword evidence="3" id="KW-0804">Transcription</keyword>
<dbReference type="GO" id="GO:0006384">
    <property type="term" value="P:transcription initiation at RNA polymerase III promoter"/>
    <property type="evidence" value="ECO:0007669"/>
    <property type="project" value="InterPro"/>
</dbReference>
<evidence type="ECO:0000256" key="3">
    <source>
        <dbReference type="ARBA" id="ARBA00023163"/>
    </source>
</evidence>
<dbReference type="PANTHER" id="PTHR13230:SF5">
    <property type="entry name" value="GENERAL TRANSCRIPTION FACTOR 3C POLYPEPTIDE 5"/>
    <property type="match status" value="1"/>
</dbReference>
<dbReference type="GO" id="GO:0005634">
    <property type="term" value="C:nucleus"/>
    <property type="evidence" value="ECO:0007669"/>
    <property type="project" value="UniProtKB-SubCell"/>
</dbReference>
<sequence>MAMDSDTASDTATASDSHDGKQPAPWLPIPARAISAVEHPCIIKNVDKGIKSLGGPSQLSKALISKLQPVARAHDHHAHLPGVISASLRPDDPLAKRLLSTPVTTNNLLLKVTVPKRTGRKRKRGSSGPFLADDEIDPGVTDSSSTEQGAYRDPATILRSMQDNAGKYTVSLAGVIDETHRFRNLPDIQWTASRDPVMGNIRDNMFPLRYSQVKNYNLNTAPGANPALPIGPSAEWLQTPVAFNYRYQQNPFVKYSNSVTHDVNLQRSLAYAGYTIISMESDTVPQGPKPYLPPEHTLTPYLQSLIANIRAELRERPIITRHKLFNTLGWDKRDRLRSAAVYCGYFFATGPWREALIGWGCDPRLHPHYRQYQTISFISFGKTGTARHASQFDKHVRELVQMSPQELAAQHIFDGKTVSHTGNLYQFLDITDPLIRRILDTEDIRDTCAPTFQGWYHVGTWAKATVILKDKMNTILGGEQPDDSIYERVMAWPELWDDKEVYDSYRSEMYDKQLHKEKGREHNVMNNVRLAARNPRWTFERMEAQKTNKGAESGGRAEEADDEAEVEEEVEVPEDLTEVPDTAAVILNEGETDPMDAHNDRDEDDSSDEDDNDDGDDDDDDDEDGEDEDEMLAEFNLLGQARRGSGSDDEILFNKRRRTPARHVSKAR</sequence>
<dbReference type="EMBL" id="JAADJZ010000031">
    <property type="protein sequence ID" value="KAF2865779.1"/>
    <property type="molecule type" value="Genomic_DNA"/>
</dbReference>
<feature type="compositionally biased region" description="Basic residues" evidence="5">
    <location>
        <begin position="654"/>
        <end position="668"/>
    </location>
</feature>
<dbReference type="PANTHER" id="PTHR13230">
    <property type="entry name" value="GENERAL TRANSCRIPTION FACTOR IIIC, POLYPEPTIDE 5"/>
    <property type="match status" value="1"/>
</dbReference>
<feature type="domain" description="Transcription factor IIIC subunit 5 HTH" evidence="6">
    <location>
        <begin position="232"/>
        <end position="377"/>
    </location>
</feature>
<evidence type="ECO:0000256" key="1">
    <source>
        <dbReference type="ARBA" id="ARBA00004123"/>
    </source>
</evidence>
<organism evidence="8 9">
    <name type="scientific">Massariosphaeria phaeospora</name>
    <dbReference type="NCBI Taxonomy" id="100035"/>
    <lineage>
        <taxon>Eukaryota</taxon>
        <taxon>Fungi</taxon>
        <taxon>Dikarya</taxon>
        <taxon>Ascomycota</taxon>
        <taxon>Pezizomycotina</taxon>
        <taxon>Dothideomycetes</taxon>
        <taxon>Pleosporomycetidae</taxon>
        <taxon>Pleosporales</taxon>
        <taxon>Pleosporales incertae sedis</taxon>
        <taxon>Massariosphaeria</taxon>
    </lineage>
</organism>
<evidence type="ECO:0000256" key="5">
    <source>
        <dbReference type="SAM" id="MobiDB-lite"/>
    </source>
</evidence>
<dbReference type="Pfam" id="PF17682">
    <property type="entry name" value="Tau95_N"/>
    <property type="match status" value="1"/>
</dbReference>
<feature type="region of interest" description="Disordered" evidence="5">
    <location>
        <begin position="536"/>
        <end position="668"/>
    </location>
</feature>
<dbReference type="Proteomes" id="UP000481861">
    <property type="component" value="Unassembled WGS sequence"/>
</dbReference>
<accession>A0A7C8M289</accession>
<name>A0A7C8M289_9PLEO</name>
<dbReference type="InterPro" id="IPR041499">
    <property type="entry name" value="Tfc1/Sfc1_N"/>
</dbReference>
<dbReference type="InterPro" id="IPR040454">
    <property type="entry name" value="TF_IIIC_Tfc1/Sfc1"/>
</dbReference>
<dbReference type="OrthoDB" id="5598268at2759"/>
<keyword evidence="9" id="KW-1185">Reference proteome</keyword>
<keyword evidence="4" id="KW-0539">Nucleus</keyword>
<feature type="region of interest" description="Disordered" evidence="5">
    <location>
        <begin position="114"/>
        <end position="153"/>
    </location>
</feature>
<evidence type="ECO:0000256" key="4">
    <source>
        <dbReference type="ARBA" id="ARBA00023242"/>
    </source>
</evidence>
<dbReference type="Pfam" id="PF09734">
    <property type="entry name" value="Tau95"/>
    <property type="match status" value="1"/>
</dbReference>
<feature type="domain" description="Transcription factor IIIC subunit Tfc1/Sfc1 triple barrel" evidence="7">
    <location>
        <begin position="36"/>
        <end position="190"/>
    </location>
</feature>
<evidence type="ECO:0000259" key="7">
    <source>
        <dbReference type="Pfam" id="PF17682"/>
    </source>
</evidence>
<dbReference type="GO" id="GO:0001003">
    <property type="term" value="F:RNA polymerase III type 2 promoter sequence-specific DNA binding"/>
    <property type="evidence" value="ECO:0007669"/>
    <property type="project" value="TreeGrafter"/>
</dbReference>
<evidence type="ECO:0000313" key="9">
    <source>
        <dbReference type="Proteomes" id="UP000481861"/>
    </source>
</evidence>
<comment type="caution">
    <text evidence="8">The sequence shown here is derived from an EMBL/GenBank/DDBJ whole genome shotgun (WGS) entry which is preliminary data.</text>
</comment>
<dbReference type="AlphaFoldDB" id="A0A7C8M289"/>
<keyword evidence="2" id="KW-0238">DNA-binding</keyword>
<feature type="compositionally biased region" description="Low complexity" evidence="5">
    <location>
        <begin position="1"/>
        <end position="15"/>
    </location>
</feature>
<dbReference type="Gene3D" id="3.30.200.160">
    <property type="entry name" value="TFIIIC, subcomplex tauA, subunit Sfc1, barrel domain"/>
    <property type="match status" value="1"/>
</dbReference>